<evidence type="ECO:0000313" key="1">
    <source>
        <dbReference type="EMBL" id="CAE8637827.1"/>
    </source>
</evidence>
<dbReference type="Proteomes" id="UP000626109">
    <property type="component" value="Unassembled WGS sequence"/>
</dbReference>
<accession>A0A813HK24</accession>
<organism evidence="1 2">
    <name type="scientific">Polarella glacialis</name>
    <name type="common">Dinoflagellate</name>
    <dbReference type="NCBI Taxonomy" id="89957"/>
    <lineage>
        <taxon>Eukaryota</taxon>
        <taxon>Sar</taxon>
        <taxon>Alveolata</taxon>
        <taxon>Dinophyceae</taxon>
        <taxon>Suessiales</taxon>
        <taxon>Suessiaceae</taxon>
        <taxon>Polarella</taxon>
    </lineage>
</organism>
<dbReference type="EMBL" id="CAJNNW010001370">
    <property type="protein sequence ID" value="CAE8637827.1"/>
    <property type="molecule type" value="Genomic_DNA"/>
</dbReference>
<feature type="non-terminal residue" evidence="1">
    <location>
        <position position="1"/>
    </location>
</feature>
<comment type="caution">
    <text evidence="1">The sequence shown here is derived from an EMBL/GenBank/DDBJ whole genome shotgun (WGS) entry which is preliminary data.</text>
</comment>
<dbReference type="AlphaFoldDB" id="A0A813HK24"/>
<sequence length="85" mass="9327">AWLESSEMTESVYRKTALPVRLDLNKRNTREQLSQSVEGNARGALEGVGVATSAADSQKDCFDVMRKDLAVWLVEHQIIGPPPSA</sequence>
<gene>
    <name evidence="1" type="ORF">PGLA2088_LOCUS1731</name>
</gene>
<proteinExistence type="predicted"/>
<reference evidence="1" key="1">
    <citation type="submission" date="2021-02" db="EMBL/GenBank/DDBJ databases">
        <authorList>
            <person name="Dougan E. K."/>
            <person name="Rhodes N."/>
            <person name="Thang M."/>
            <person name="Chan C."/>
        </authorList>
    </citation>
    <scope>NUCLEOTIDE SEQUENCE</scope>
</reference>
<protein>
    <submittedName>
        <fullName evidence="1">Uncharacterized protein</fullName>
    </submittedName>
</protein>
<name>A0A813HK24_POLGL</name>
<feature type="non-terminal residue" evidence="1">
    <location>
        <position position="85"/>
    </location>
</feature>
<evidence type="ECO:0000313" key="2">
    <source>
        <dbReference type="Proteomes" id="UP000626109"/>
    </source>
</evidence>